<evidence type="ECO:0000313" key="3">
    <source>
        <dbReference type="Proteomes" id="UP000244722"/>
    </source>
</evidence>
<organism evidence="2 3">
    <name type="scientific">Tuber borchii</name>
    <name type="common">White truffle</name>
    <dbReference type="NCBI Taxonomy" id="42251"/>
    <lineage>
        <taxon>Eukaryota</taxon>
        <taxon>Fungi</taxon>
        <taxon>Dikarya</taxon>
        <taxon>Ascomycota</taxon>
        <taxon>Pezizomycotina</taxon>
        <taxon>Pezizomycetes</taxon>
        <taxon>Pezizales</taxon>
        <taxon>Tuberaceae</taxon>
        <taxon>Tuber</taxon>
    </lineage>
</organism>
<keyword evidence="3" id="KW-1185">Reference proteome</keyword>
<dbReference type="OrthoDB" id="3171351at2759"/>
<comment type="caution">
    <text evidence="2">The sequence shown here is derived from an EMBL/GenBank/DDBJ whole genome shotgun (WGS) entry which is preliminary data.</text>
</comment>
<dbReference type="Gene3D" id="3.40.50.300">
    <property type="entry name" value="P-loop containing nucleotide triphosphate hydrolases"/>
    <property type="match status" value="1"/>
</dbReference>
<dbReference type="Proteomes" id="UP000244722">
    <property type="component" value="Unassembled WGS sequence"/>
</dbReference>
<proteinExistence type="predicted"/>
<evidence type="ECO:0000256" key="1">
    <source>
        <dbReference type="SAM" id="MobiDB-lite"/>
    </source>
</evidence>
<accession>A0A2T6ZUP9</accession>
<evidence type="ECO:0000313" key="2">
    <source>
        <dbReference type="EMBL" id="PUU79217.1"/>
    </source>
</evidence>
<dbReference type="InterPro" id="IPR027417">
    <property type="entry name" value="P-loop_NTPase"/>
</dbReference>
<sequence>MNQLRVENDLITQGITSWEPKKLLGYIQEKLSVPLNAVDAEKFLEAQIDGSVFLFGAGDRSFFQNASLSFGSSVKLAGLSENIAGRYRNSEQAGLTWPCDHIFKKLQSECEIDTVVRELSSLTSQRRSQIYHECLPLSKEMLSDPAFMTKLPFPFVFNTLPNRFKFESKNNEHNWIYTGREKFAELLDKFQEICKSPHNSGFWLHGTRGYGKSHLLAALVCYLTARGERIVYIPDCHECMKDPVSYIKTAMLFAWADDDDQRESIILLKTMEAIYRYFLRARNTIFVIDQLNALGCMTGDSPEQEEKKGKLETWLLKYRARHKSILSASANFNTYLQTQSTQTSELQLHVYGGLTAKEMNHWWERNSAIILEVNGEVDLGVAVLRKVWKQAESYCEYVNACIRHQATPTSVDPKLIDHRYFYERCPTSATPYEIGAYVCGIARDAVVKQLRKFGENKFADRDFLKSIDEYINNEAVIGFFIEENILSTIALRGLEIGRNISQSMDMQMFQRFPTFSITERPILYCPMQFNFRAIDGIIVRFDLSNGVNGKKGKCFMFPLQITIAKSHADSEYEFFKDWIEWIKDLDHYDLEVVFLWISAKKPWERKVKRYPEYISKNVHISDVNRDTWERYDRALKSKNGRGQTKAMVPQKRGLRKQDMREQEVVKDESEIQRVTKATKRRRTNRAVSKDGVEGSDGVSIWAGRTRSAPSQ</sequence>
<dbReference type="SUPFAM" id="SSF52540">
    <property type="entry name" value="P-loop containing nucleoside triphosphate hydrolases"/>
    <property type="match status" value="1"/>
</dbReference>
<gene>
    <name evidence="2" type="ORF">B9Z19DRAFT_1125584</name>
</gene>
<dbReference type="STRING" id="42251.A0A2T6ZUP9"/>
<name>A0A2T6ZUP9_TUBBO</name>
<feature type="region of interest" description="Disordered" evidence="1">
    <location>
        <begin position="675"/>
        <end position="711"/>
    </location>
</feature>
<dbReference type="EMBL" id="NESQ01000098">
    <property type="protein sequence ID" value="PUU79217.1"/>
    <property type="molecule type" value="Genomic_DNA"/>
</dbReference>
<dbReference type="AlphaFoldDB" id="A0A2T6ZUP9"/>
<feature type="region of interest" description="Disordered" evidence="1">
    <location>
        <begin position="639"/>
        <end position="660"/>
    </location>
</feature>
<reference evidence="2 3" key="1">
    <citation type="submission" date="2017-04" db="EMBL/GenBank/DDBJ databases">
        <title>Draft genome sequence of Tuber borchii Vittad., a whitish edible truffle.</title>
        <authorList>
            <consortium name="DOE Joint Genome Institute"/>
            <person name="Murat C."/>
            <person name="Kuo A."/>
            <person name="Barry K.W."/>
            <person name="Clum A."/>
            <person name="Dockter R.B."/>
            <person name="Fauchery L."/>
            <person name="Iotti M."/>
            <person name="Kohler A."/>
            <person name="Labutti K."/>
            <person name="Lindquist E.A."/>
            <person name="Lipzen A."/>
            <person name="Ohm R.A."/>
            <person name="Wang M."/>
            <person name="Grigoriev I.V."/>
            <person name="Zambonelli A."/>
            <person name="Martin F.M."/>
        </authorList>
    </citation>
    <scope>NUCLEOTIDE SEQUENCE [LARGE SCALE GENOMIC DNA]</scope>
    <source>
        <strain evidence="2 3">Tbo3840</strain>
    </source>
</reference>
<protein>
    <submittedName>
        <fullName evidence="2">Uncharacterized protein</fullName>
    </submittedName>
</protein>